<keyword evidence="1" id="KW-0040">ANK repeat</keyword>
<keyword evidence="3" id="KW-1185">Reference proteome</keyword>
<dbReference type="Pfam" id="PF13857">
    <property type="entry name" value="Ank_5"/>
    <property type="match status" value="1"/>
</dbReference>
<gene>
    <name evidence="2" type="ORF">CLV67_12387</name>
</gene>
<reference evidence="2 3" key="1">
    <citation type="submission" date="2018-03" db="EMBL/GenBank/DDBJ databases">
        <title>Genomic Encyclopedia of Archaeal and Bacterial Type Strains, Phase II (KMG-II): from individual species to whole genera.</title>
        <authorList>
            <person name="Goeker M."/>
        </authorList>
    </citation>
    <scope>NUCLEOTIDE SEQUENCE [LARGE SCALE GENOMIC DNA]</scope>
    <source>
        <strain evidence="2 3">DSM 43146</strain>
    </source>
</reference>
<dbReference type="OrthoDB" id="3276909at2"/>
<dbReference type="AlphaFoldDB" id="A0A2T0JYT7"/>
<dbReference type="InterPro" id="IPR002110">
    <property type="entry name" value="Ankyrin_rpt"/>
</dbReference>
<dbReference type="PROSITE" id="PS50088">
    <property type="entry name" value="ANK_REPEAT"/>
    <property type="match status" value="1"/>
</dbReference>
<evidence type="ECO:0000313" key="2">
    <source>
        <dbReference type="EMBL" id="PRX14702.1"/>
    </source>
</evidence>
<protein>
    <submittedName>
        <fullName evidence="2">Ankyrin repeat protein</fullName>
    </submittedName>
</protein>
<name>A0A2T0JYT7_9ACTN</name>
<sequence length="497" mass="55496">MSHSLTDWERVRRYAVPERMIVACTAARERGDWRAACEAARIDVDFEPSLALEAEAVARHFAPDLLRWHLPRALNGRTTLDQARYLLIPDAPVWRGSVLLTAETPRDREGHQRIRLSAVRGAADVTGRTAIPVPAYLWDARHSDRLAVASGVRAAGGTSPLEAFTEAGIEVAPGQEETWSMADERSRLAEVDPWRLAHDARWLAARLWERTWLLWAVHNRFLKIVVDGDTVHVAWQMIFHEEGLPPPLRIGMLRWSADRELVRRGRLAPGSLHPLVRDALFPGTPSAPADVTAGLDDLVRVRCGGVWHEIDVRLGQLGLLAHDPADRQRERALRAFGGEVTGCFAVEQAWHGAPGRLPRRLRDYRADLWQRLVHGGTQTLVDLLDAGLDPHLRESNGGTLIHRLGGFDHRLLLPRLLAAGVDPDIRDKEGNTALHRVIVQHGRADLIVALVDAGADPNVPNREGDTASGYAERSLRHSDRLRHDFRQALRHLLGRPL</sequence>
<dbReference type="InterPro" id="IPR036770">
    <property type="entry name" value="Ankyrin_rpt-contain_sf"/>
</dbReference>
<dbReference type="Gene3D" id="1.25.40.20">
    <property type="entry name" value="Ankyrin repeat-containing domain"/>
    <property type="match status" value="1"/>
</dbReference>
<dbReference type="SUPFAM" id="SSF48403">
    <property type="entry name" value="Ankyrin repeat"/>
    <property type="match status" value="1"/>
</dbReference>
<dbReference type="RefSeq" id="WP_106328435.1">
    <property type="nucleotide sequence ID" value="NZ_BOMO01000137.1"/>
</dbReference>
<evidence type="ECO:0000313" key="3">
    <source>
        <dbReference type="Proteomes" id="UP000239415"/>
    </source>
</evidence>
<organism evidence="2 3">
    <name type="scientific">Actinoplanes italicus</name>
    <dbReference type="NCBI Taxonomy" id="113567"/>
    <lineage>
        <taxon>Bacteria</taxon>
        <taxon>Bacillati</taxon>
        <taxon>Actinomycetota</taxon>
        <taxon>Actinomycetes</taxon>
        <taxon>Micromonosporales</taxon>
        <taxon>Micromonosporaceae</taxon>
        <taxon>Actinoplanes</taxon>
    </lineage>
</organism>
<accession>A0A2T0JYT7</accession>
<comment type="caution">
    <text evidence="2">The sequence shown here is derived from an EMBL/GenBank/DDBJ whole genome shotgun (WGS) entry which is preliminary data.</text>
</comment>
<feature type="repeat" description="ANK" evidence="1">
    <location>
        <begin position="429"/>
        <end position="462"/>
    </location>
</feature>
<evidence type="ECO:0000256" key="1">
    <source>
        <dbReference type="PROSITE-ProRule" id="PRU00023"/>
    </source>
</evidence>
<dbReference type="Proteomes" id="UP000239415">
    <property type="component" value="Unassembled WGS sequence"/>
</dbReference>
<dbReference type="EMBL" id="PVMZ01000023">
    <property type="protein sequence ID" value="PRX14702.1"/>
    <property type="molecule type" value="Genomic_DNA"/>
</dbReference>
<proteinExistence type="predicted"/>